<dbReference type="InterPro" id="IPR016410">
    <property type="entry name" value="Phage_imm"/>
</dbReference>
<evidence type="ECO:0000313" key="5">
    <source>
        <dbReference type="Proteomes" id="UP000297914"/>
    </source>
</evidence>
<name>A0A5F0K600_9GAMM</name>
<comment type="caution">
    <text evidence="3">The sequence shown here is derived from an EMBL/GenBank/DDBJ whole genome shotgun (WGS) entry which is preliminary data.</text>
</comment>
<dbReference type="Pfam" id="PF14373">
    <property type="entry name" value="Imm_superinfect"/>
    <property type="match status" value="1"/>
</dbReference>
<dbReference type="Proteomes" id="UP000297720">
    <property type="component" value="Unassembled WGS sequence"/>
</dbReference>
<proteinExistence type="predicted"/>
<dbReference type="AlphaFoldDB" id="A0A5F0K600"/>
<evidence type="ECO:0000313" key="3">
    <source>
        <dbReference type="EMBL" id="TFF74600.1"/>
    </source>
</evidence>
<evidence type="ECO:0000256" key="1">
    <source>
        <dbReference type="SAM" id="Phobius"/>
    </source>
</evidence>
<sequence>MESFGVLLGVVLLYFIPLFVAVVRGHRNATAIAALNLLLGWTVLGWIGSLVWSLTANTEPATK</sequence>
<feature type="transmembrane region" description="Helical" evidence="1">
    <location>
        <begin position="35"/>
        <end position="54"/>
    </location>
</feature>
<feature type="transmembrane region" description="Helical" evidence="1">
    <location>
        <begin position="6"/>
        <end position="23"/>
    </location>
</feature>
<gene>
    <name evidence="2" type="ORF">DRM93_19660</name>
    <name evidence="3" type="ORF">DRM94_19660</name>
</gene>
<protein>
    <submittedName>
        <fullName evidence="3">Superinfection immunity protein</fullName>
    </submittedName>
</protein>
<dbReference type="EMBL" id="QORK01000057">
    <property type="protein sequence ID" value="TFF74600.1"/>
    <property type="molecule type" value="Genomic_DNA"/>
</dbReference>
<reference evidence="3 5" key="1">
    <citation type="submission" date="2018-06" db="EMBL/GenBank/DDBJ databases">
        <title>Occurrence of a novel blaKPC-2- and qnrS2- harbouring IncP6 plasmid from Aeromonas taiwanensis isolates recovered from the river sediments.</title>
        <authorList>
            <person name="Zheng B."/>
            <person name="Yu X."/>
            <person name="Xiao Y."/>
        </authorList>
    </citation>
    <scope>NUCLEOTIDE SEQUENCE [LARGE SCALE GENOMIC DNA]</scope>
    <source>
        <strain evidence="2 4">1713</strain>
        <strain evidence="3 5">198</strain>
    </source>
</reference>
<dbReference type="EMBL" id="QORL01000057">
    <property type="protein sequence ID" value="TFF71621.1"/>
    <property type="molecule type" value="Genomic_DNA"/>
</dbReference>
<keyword evidence="4" id="KW-1185">Reference proteome</keyword>
<keyword evidence="1" id="KW-0472">Membrane</keyword>
<dbReference type="Proteomes" id="UP000297914">
    <property type="component" value="Unassembled WGS sequence"/>
</dbReference>
<evidence type="ECO:0000313" key="4">
    <source>
        <dbReference type="Proteomes" id="UP000297720"/>
    </source>
</evidence>
<evidence type="ECO:0000313" key="2">
    <source>
        <dbReference type="EMBL" id="TFF71621.1"/>
    </source>
</evidence>
<keyword evidence="1" id="KW-1133">Transmembrane helix</keyword>
<keyword evidence="1" id="KW-0812">Transmembrane</keyword>
<organism evidence="3 5">
    <name type="scientific">Aeromonas taiwanensis</name>
    <dbReference type="NCBI Taxonomy" id="633417"/>
    <lineage>
        <taxon>Bacteria</taxon>
        <taxon>Pseudomonadati</taxon>
        <taxon>Pseudomonadota</taxon>
        <taxon>Gammaproteobacteria</taxon>
        <taxon>Aeromonadales</taxon>
        <taxon>Aeromonadaceae</taxon>
        <taxon>Aeromonas</taxon>
    </lineage>
</organism>
<accession>A0A5F0K600</accession>